<protein>
    <submittedName>
        <fullName evidence="2">Uncharacterized protein</fullName>
    </submittedName>
</protein>
<name>A0A6H5HAX5_9HEMI</name>
<evidence type="ECO:0000313" key="2">
    <source>
        <dbReference type="EMBL" id="CAB0013693.1"/>
    </source>
</evidence>
<dbReference type="Proteomes" id="UP000479000">
    <property type="component" value="Unassembled WGS sequence"/>
</dbReference>
<reference evidence="2 3" key="1">
    <citation type="submission" date="2020-02" db="EMBL/GenBank/DDBJ databases">
        <authorList>
            <person name="Ferguson B K."/>
        </authorList>
    </citation>
    <scope>NUCLEOTIDE SEQUENCE [LARGE SCALE GENOMIC DNA]</scope>
</reference>
<evidence type="ECO:0000256" key="1">
    <source>
        <dbReference type="SAM" id="MobiDB-lite"/>
    </source>
</evidence>
<feature type="non-terminal residue" evidence="2">
    <location>
        <position position="112"/>
    </location>
</feature>
<dbReference type="EMBL" id="CADCXU010026960">
    <property type="protein sequence ID" value="CAB0013693.1"/>
    <property type="molecule type" value="Genomic_DNA"/>
</dbReference>
<dbReference type="AlphaFoldDB" id="A0A6H5HAX5"/>
<accession>A0A6H5HAX5</accession>
<proteinExistence type="predicted"/>
<keyword evidence="3" id="KW-1185">Reference proteome</keyword>
<sequence>MLEWKGVMFHNCFLHGTALNVLKRNVLELKRTDNSDSQGTTVSTERSGDSLNWRNFLDRPRAGCEGAENDGLPIRKGRITRCSMGSFSNHGHGTLRQSPAPCSTAPNTETLT</sequence>
<gene>
    <name evidence="2" type="ORF">NTEN_LOCUS18280</name>
</gene>
<evidence type="ECO:0000313" key="3">
    <source>
        <dbReference type="Proteomes" id="UP000479000"/>
    </source>
</evidence>
<feature type="region of interest" description="Disordered" evidence="1">
    <location>
        <begin position="88"/>
        <end position="112"/>
    </location>
</feature>
<organism evidence="2 3">
    <name type="scientific">Nesidiocoris tenuis</name>
    <dbReference type="NCBI Taxonomy" id="355587"/>
    <lineage>
        <taxon>Eukaryota</taxon>
        <taxon>Metazoa</taxon>
        <taxon>Ecdysozoa</taxon>
        <taxon>Arthropoda</taxon>
        <taxon>Hexapoda</taxon>
        <taxon>Insecta</taxon>
        <taxon>Pterygota</taxon>
        <taxon>Neoptera</taxon>
        <taxon>Paraneoptera</taxon>
        <taxon>Hemiptera</taxon>
        <taxon>Heteroptera</taxon>
        <taxon>Panheteroptera</taxon>
        <taxon>Cimicomorpha</taxon>
        <taxon>Miridae</taxon>
        <taxon>Dicyphina</taxon>
        <taxon>Nesidiocoris</taxon>
    </lineage>
</organism>